<evidence type="ECO:0000313" key="6">
    <source>
        <dbReference type="Proteomes" id="UP001642464"/>
    </source>
</evidence>
<evidence type="ECO:0000256" key="2">
    <source>
        <dbReference type="ARBA" id="ARBA00022737"/>
    </source>
</evidence>
<protein>
    <submittedName>
        <fullName evidence="5">Leucine-zipper-like transcriptional regulator 1 (LZTR-1)</fullName>
    </submittedName>
</protein>
<dbReference type="InterPro" id="IPR011043">
    <property type="entry name" value="Gal_Oxase/kelch_b-propeller"/>
</dbReference>
<dbReference type="EMBL" id="CAXAMM010041162">
    <property type="protein sequence ID" value="CAK9097695.1"/>
    <property type="molecule type" value="Genomic_DNA"/>
</dbReference>
<gene>
    <name evidence="5" type="ORF">SCF082_LOCUS45827</name>
</gene>
<keyword evidence="4" id="KW-0732">Signal</keyword>
<reference evidence="5 6" key="1">
    <citation type="submission" date="2024-02" db="EMBL/GenBank/DDBJ databases">
        <authorList>
            <person name="Chen Y."/>
            <person name="Shah S."/>
            <person name="Dougan E. K."/>
            <person name="Thang M."/>
            <person name="Chan C."/>
        </authorList>
    </citation>
    <scope>NUCLEOTIDE SEQUENCE [LARGE SCALE GENOMIC DNA]</scope>
</reference>
<dbReference type="InterPro" id="IPR015915">
    <property type="entry name" value="Kelch-typ_b-propeller"/>
</dbReference>
<dbReference type="Gene3D" id="2.120.10.80">
    <property type="entry name" value="Kelch-type beta propeller"/>
    <property type="match status" value="2"/>
</dbReference>
<keyword evidence="1" id="KW-0880">Kelch repeat</keyword>
<name>A0ABP0RAT2_9DINO</name>
<evidence type="ECO:0000313" key="5">
    <source>
        <dbReference type="EMBL" id="CAK9097695.1"/>
    </source>
</evidence>
<dbReference type="Proteomes" id="UP001642464">
    <property type="component" value="Unassembled WGS sequence"/>
</dbReference>
<dbReference type="SUPFAM" id="SSF117281">
    <property type="entry name" value="Kelch motif"/>
    <property type="match status" value="1"/>
</dbReference>
<comment type="caution">
    <text evidence="5">The sequence shown here is derived from an EMBL/GenBank/DDBJ whole genome shotgun (WGS) entry which is preliminary data.</text>
</comment>
<evidence type="ECO:0000256" key="1">
    <source>
        <dbReference type="ARBA" id="ARBA00022441"/>
    </source>
</evidence>
<keyword evidence="6" id="KW-1185">Reference proteome</keyword>
<sequence>MSAAFVSWIWVVPVFGAWEELTCTGGCCLWSSTSWRSQSTFCEDLMSGFLYSPDFDSSTGHSLSFSYTGQLELECLNNSKWVSIWNSDHLDLSEHFALERFQKAVVELPSEASAVRFKSRPFAQINQIIAEPFNSFRQLAAEEGAGAPRYSYANWVQIHFNDGPPSRRWHTGVLDAAGKIWIFAGENSGQLLNDLWHFNTAVIEEGWAEIDSADAWPSPRFSHMAVMEGQRMWVFGGVVQGGLSKELWNYDVDLGTWTLWKADSISPTARESMTMISEAKSGRLWMFGGYDGSPRNDLWFFGTHDPTPAWTLVSPGPGSLPSARFSQVAVAEFGRMWIFGGLGLEGLLKDVWYVDIGDYINSSSGSATWTSVTSRLEGPTARESATAVTSSGEMWLFGGIGEDTETTDTDSGELWVLNLGEAEERTEGEEGEDRPSWREVDSVGPNGHQYHVAVLDTMGRMWCHNGELWYFDTNPLTSTSQSSSSTKTSVTSTVSTSTWTSTSTSTGTSSTSLTSSSSSSTSSSSTSSSSTSSSSTSSASSSSTSSFTSTSSSSSSSRTQTTSSSSSTTTSSSNSSTTSSSSSTSSMTTSSTRTSTHSSTSSTSSTSQTSTSTLSSTTKTSSSTLSSTFTSTASSSSSSSSVSVTSTSKTMTSTSSTTLVKDLATALHDFLLSQVEETLDNLTTNQSLIEVSPHRSMALVTFGKRKPENEKTELEPVAGVVIKDSSMPLSVPRFSSLADLPVLVSMSISEGSVPGVDLPKVGSAVSTADGEVQVLAGPLVQISLVDAADVTSLDVVKMNLSAPLMFRASEEPVEGVTCRFWTKSGWSVEGMGSPSPEEVQEIFAGMDVTGSWCTTNHLSVFAIVRPCTFLESLQAGEKCFNIPTFVALLGGSVLCLCCSFCGFYATMKSRHVVGGKMELADLQGSSHKVPFHVRRPSKEMKEQQDISQPKTLVTWEVQPEALQATGFSKKHRFLQLRTKFFSERNDDASFFQIVPRRSDSILTFPETPEVEAPLDHKQGELGDQGECPPALSPSGLQLHEVFTPGTQVEFFSETHQRWAHASIEGPGFFTTSSSDSEPLPMYNVRLGRQIRNCIAVERLRLPFQRGDHVSVEVDQHWQAAMVLGKRSWASWPLAYEIQLMSSSSTSSSTLVEPAENVRVRHPIGEHVFVFQGASKGWAPATVKGTDEHVNSWPMVPVCLEGTSEIIPVLHSLVRSSSKMDGFPT</sequence>
<feature type="region of interest" description="Disordered" evidence="3">
    <location>
        <begin position="419"/>
        <end position="445"/>
    </location>
</feature>
<feature type="signal peptide" evidence="4">
    <location>
        <begin position="1"/>
        <end position="16"/>
    </location>
</feature>
<keyword evidence="2" id="KW-0677">Repeat</keyword>
<dbReference type="SUPFAM" id="SSF50965">
    <property type="entry name" value="Galactose oxidase, central domain"/>
    <property type="match status" value="1"/>
</dbReference>
<dbReference type="InterPro" id="IPR052124">
    <property type="entry name" value="Rab9_kelch_effector"/>
</dbReference>
<proteinExistence type="predicted"/>
<evidence type="ECO:0000256" key="4">
    <source>
        <dbReference type="SAM" id="SignalP"/>
    </source>
</evidence>
<dbReference type="PANTHER" id="PTHR46647">
    <property type="entry name" value="RAB9 EFFECTOR PROTEIN WITH KELCH MOTIFS"/>
    <property type="match status" value="1"/>
</dbReference>
<accession>A0ABP0RAT2</accession>
<feature type="region of interest" description="Disordered" evidence="3">
    <location>
        <begin position="478"/>
        <end position="657"/>
    </location>
</feature>
<organism evidence="5 6">
    <name type="scientific">Durusdinium trenchii</name>
    <dbReference type="NCBI Taxonomy" id="1381693"/>
    <lineage>
        <taxon>Eukaryota</taxon>
        <taxon>Sar</taxon>
        <taxon>Alveolata</taxon>
        <taxon>Dinophyceae</taxon>
        <taxon>Suessiales</taxon>
        <taxon>Symbiodiniaceae</taxon>
        <taxon>Durusdinium</taxon>
    </lineage>
</organism>
<dbReference type="Pfam" id="PF24681">
    <property type="entry name" value="Kelch_KLHDC2_KLHL20_DRC7"/>
    <property type="match status" value="1"/>
</dbReference>
<feature type="chain" id="PRO_5045391514" evidence="4">
    <location>
        <begin position="17"/>
        <end position="1224"/>
    </location>
</feature>
<dbReference type="PANTHER" id="PTHR46647:SF1">
    <property type="entry name" value="RAB9 EFFECTOR PROTEIN WITH KELCH MOTIFS"/>
    <property type="match status" value="1"/>
</dbReference>
<evidence type="ECO:0000256" key="3">
    <source>
        <dbReference type="SAM" id="MobiDB-lite"/>
    </source>
</evidence>